<protein>
    <submittedName>
        <fullName evidence="3">Stage VI sporulation protein D</fullName>
    </submittedName>
</protein>
<evidence type="ECO:0000256" key="1">
    <source>
        <dbReference type="SAM" id="MobiDB-lite"/>
    </source>
</evidence>
<feature type="region of interest" description="Disordered" evidence="1">
    <location>
        <begin position="217"/>
        <end position="239"/>
    </location>
</feature>
<dbReference type="SMART" id="SM00257">
    <property type="entry name" value="LysM"/>
    <property type="match status" value="1"/>
</dbReference>
<dbReference type="InterPro" id="IPR048862">
    <property type="entry name" value="SPOCS_spoVID_N"/>
</dbReference>
<dbReference type="InterPro" id="IPR014256">
    <property type="entry name" value="Spore_VI_D"/>
</dbReference>
<dbReference type="RefSeq" id="WP_094246297.1">
    <property type="nucleotide sequence ID" value="NZ_CP017703.1"/>
</dbReference>
<gene>
    <name evidence="3" type="ORF">AP3564_18975</name>
</gene>
<evidence type="ECO:0000313" key="4">
    <source>
        <dbReference type="Proteomes" id="UP000214606"/>
    </source>
</evidence>
<reference evidence="3 4" key="1">
    <citation type="submission" date="2016-10" db="EMBL/GenBank/DDBJ databases">
        <title>The whole genome sequencing and assembly of Aeribacillus pallidus KCTC3564 strain.</title>
        <authorList>
            <person name="Lee Y.-J."/>
            <person name="Park M.-K."/>
            <person name="Yi H."/>
            <person name="Bahn Y.-S."/>
            <person name="Kim J.F."/>
            <person name="Lee D.-W."/>
        </authorList>
    </citation>
    <scope>NUCLEOTIDE SEQUENCE [LARGE SCALE GENOMIC DNA]</scope>
    <source>
        <strain evidence="3 4">KCTC3564</strain>
    </source>
</reference>
<evidence type="ECO:0000259" key="2">
    <source>
        <dbReference type="PROSITE" id="PS51782"/>
    </source>
</evidence>
<organism evidence="3 4">
    <name type="scientific">Aeribacillus pallidus</name>
    <dbReference type="NCBI Taxonomy" id="33936"/>
    <lineage>
        <taxon>Bacteria</taxon>
        <taxon>Bacillati</taxon>
        <taxon>Bacillota</taxon>
        <taxon>Bacilli</taxon>
        <taxon>Bacillales</taxon>
        <taxon>Bacillaceae</taxon>
        <taxon>Aeribacillus</taxon>
    </lineage>
</organism>
<dbReference type="SUPFAM" id="SSF54106">
    <property type="entry name" value="LysM domain"/>
    <property type="match status" value="1"/>
</dbReference>
<dbReference type="InterPro" id="IPR018392">
    <property type="entry name" value="LysM"/>
</dbReference>
<feature type="region of interest" description="Disordered" evidence="1">
    <location>
        <begin position="163"/>
        <end position="185"/>
    </location>
</feature>
<dbReference type="AlphaFoldDB" id="A0A223E9Y0"/>
<dbReference type="InterPro" id="IPR036779">
    <property type="entry name" value="LysM_dom_sf"/>
</dbReference>
<accession>A0A223E9Y0</accession>
<proteinExistence type="predicted"/>
<dbReference type="Gene3D" id="3.10.350.10">
    <property type="entry name" value="LysM domain"/>
    <property type="match status" value="1"/>
</dbReference>
<dbReference type="Pfam" id="PF20918">
    <property type="entry name" value="SPOCS_spoVID-N"/>
    <property type="match status" value="1"/>
</dbReference>
<sequence length="380" mass="44394">MSIEETSVLRFSVEESVLFRHHFQPSELLSISLEPDISIEEHDGYVTIKGALELSGEYKFDGEEQQNDKLLQTSSIARYIQNVEARNDGVMEFRHELPVDITIPKKRIANLEEVFVAIESFDYDFPEANGLKLIADLSIYGIREEQAEETAANEVDEIIDAEAEISSVRQSDEREEDETESTIKENRFNDEPINKAENIEKDNEQKSLNEYFEFDTAERDQNEQIEHDRDAVQKDDNEETADIVFMMPLKREEETETDYDTFTVEAKKNQVSLEEKGRIEEEKPVINKISNYVEKDDEEKESIRKNDNALYLTKLFTKNEEEEFSKLRMYIVQQGDSLENICERYNITLQQLNRVNQFHHDKEISEGDILYIPVLETQQT</sequence>
<dbReference type="KEGG" id="apak:AP3564_18975"/>
<evidence type="ECO:0000313" key="3">
    <source>
        <dbReference type="EMBL" id="ASS92066.1"/>
    </source>
</evidence>
<dbReference type="NCBIfam" id="TIGR02907">
    <property type="entry name" value="spore_VI_D"/>
    <property type="match status" value="1"/>
</dbReference>
<dbReference type="EMBL" id="CP017703">
    <property type="protein sequence ID" value="ASS92066.1"/>
    <property type="molecule type" value="Genomic_DNA"/>
</dbReference>
<feature type="compositionally biased region" description="Basic and acidic residues" evidence="1">
    <location>
        <begin position="217"/>
        <end position="235"/>
    </location>
</feature>
<dbReference type="PROSITE" id="PS51782">
    <property type="entry name" value="LYSM"/>
    <property type="match status" value="1"/>
</dbReference>
<dbReference type="Proteomes" id="UP000214606">
    <property type="component" value="Chromosome"/>
</dbReference>
<dbReference type="CDD" id="cd00118">
    <property type="entry name" value="LysM"/>
    <property type="match status" value="1"/>
</dbReference>
<feature type="domain" description="LysM" evidence="2">
    <location>
        <begin position="328"/>
        <end position="372"/>
    </location>
</feature>
<dbReference type="Pfam" id="PF01476">
    <property type="entry name" value="LysM"/>
    <property type="match status" value="1"/>
</dbReference>
<name>A0A223E9Y0_9BACI</name>